<evidence type="ECO:0000256" key="6">
    <source>
        <dbReference type="ARBA" id="ARBA00022723"/>
    </source>
</evidence>
<dbReference type="GO" id="GO:0005525">
    <property type="term" value="F:GTP binding"/>
    <property type="evidence" value="ECO:0007669"/>
    <property type="project" value="UniProtKB-KW"/>
</dbReference>
<dbReference type="GO" id="GO:0005524">
    <property type="term" value="F:ATP binding"/>
    <property type="evidence" value="ECO:0007669"/>
    <property type="project" value="UniProtKB-KW"/>
</dbReference>
<keyword evidence="8" id="KW-0067">ATP-binding</keyword>
<comment type="similarity">
    <text evidence="3">Belongs to the mab-21 family.</text>
</comment>
<evidence type="ECO:0000259" key="13">
    <source>
        <dbReference type="Pfam" id="PF20266"/>
    </source>
</evidence>
<proteinExistence type="inferred from homology"/>
<evidence type="ECO:0000256" key="4">
    <source>
        <dbReference type="ARBA" id="ARBA00022679"/>
    </source>
</evidence>
<evidence type="ECO:0000256" key="1">
    <source>
        <dbReference type="ARBA" id="ARBA00001936"/>
    </source>
</evidence>
<evidence type="ECO:0000313" key="14">
    <source>
        <dbReference type="EMBL" id="KAL1497648.1"/>
    </source>
</evidence>
<dbReference type="Gene3D" id="1.10.1410.40">
    <property type="match status" value="1"/>
</dbReference>
<keyword evidence="5" id="KW-0548">Nucleotidyltransferase</keyword>
<dbReference type="PANTHER" id="PTHR10656">
    <property type="entry name" value="CELL FATE DETERMINING PROTEIN MAB21-RELATED"/>
    <property type="match status" value="1"/>
</dbReference>
<evidence type="ECO:0000256" key="2">
    <source>
        <dbReference type="ARBA" id="ARBA00001946"/>
    </source>
</evidence>
<dbReference type="PANTHER" id="PTHR10656:SF42">
    <property type="entry name" value="CYCLIC GMP-AMP SYNTHASE-LIKE PROTEIN-RELATED"/>
    <property type="match status" value="1"/>
</dbReference>
<keyword evidence="7" id="KW-0547">Nucleotide-binding</keyword>
<evidence type="ECO:0000256" key="9">
    <source>
        <dbReference type="ARBA" id="ARBA00022842"/>
    </source>
</evidence>
<keyword evidence="9" id="KW-0460">Magnesium</keyword>
<organism evidence="14 15">
    <name type="scientific">Hypothenemus hampei</name>
    <name type="common">Coffee berry borer</name>
    <dbReference type="NCBI Taxonomy" id="57062"/>
    <lineage>
        <taxon>Eukaryota</taxon>
        <taxon>Metazoa</taxon>
        <taxon>Ecdysozoa</taxon>
        <taxon>Arthropoda</taxon>
        <taxon>Hexapoda</taxon>
        <taxon>Insecta</taxon>
        <taxon>Pterygota</taxon>
        <taxon>Neoptera</taxon>
        <taxon>Endopterygota</taxon>
        <taxon>Coleoptera</taxon>
        <taxon>Polyphaga</taxon>
        <taxon>Cucujiformia</taxon>
        <taxon>Curculionidae</taxon>
        <taxon>Scolytinae</taxon>
        <taxon>Hypothenemus</taxon>
    </lineage>
</organism>
<keyword evidence="6" id="KW-0479">Metal-binding</keyword>
<reference evidence="14 15" key="1">
    <citation type="submission" date="2024-05" db="EMBL/GenBank/DDBJ databases">
        <title>Genetic variation in Jamaican populations of the coffee berry borer (Hypothenemus hampei).</title>
        <authorList>
            <person name="Errbii M."/>
            <person name="Myrie A."/>
        </authorList>
    </citation>
    <scope>NUCLEOTIDE SEQUENCE [LARGE SCALE GENOMIC DNA]</scope>
    <source>
        <strain evidence="14">JA-Hopewell-2020-01-JO</strain>
        <tissue evidence="14">Whole body</tissue>
    </source>
</reference>
<protein>
    <recommendedName>
        <fullName evidence="16">Cyclic GMP-AMP synthase</fullName>
    </recommendedName>
</protein>
<evidence type="ECO:0000256" key="8">
    <source>
        <dbReference type="ARBA" id="ARBA00022840"/>
    </source>
</evidence>
<keyword evidence="10" id="KW-0342">GTP-binding</keyword>
<sequence>MNEKKKYNPLEDILQKVNGNFISLVDEEVKKNNKLLKALLNEMIQKMKESDPLFELLYEECFYGGSFYDGLKVSRPDEYDIHMLMKIPPVISKKICNSDTPGFVYVECSNVEKLDDKYKVFKNWLTGEKNHMNALKIRQWMEGIFSKAMKKLSENNSGFLTKYKIKEQRIRKNGPAFTVKMELGKNTIDVDLVPCFIFEEKYWPGTPFRPNPIESKPNFSIVPKSPKHGQGDVSELWLLNFQLQERELINDKAFLKPSIKLLKKLRDKYDHKVIASYYIKNIALWLIEEKRKEKDFWTQSLSYMFMMVLQKYLDCLKQQKIPYYWNEAYNFIDTLNNSTIDPKTIVNIENVVKKMIDDIERNLENNPSVILKYLLTKEEMTRYTQEEEEEEETYYQQTLGQPQENQVRCVII</sequence>
<dbReference type="EMBL" id="JBDJPC010000006">
    <property type="protein sequence ID" value="KAL1497648.1"/>
    <property type="molecule type" value="Genomic_DNA"/>
</dbReference>
<comment type="cofactor">
    <cofactor evidence="1">
        <name>Mn(2+)</name>
        <dbReference type="ChEBI" id="CHEBI:29035"/>
    </cofactor>
</comment>
<keyword evidence="4" id="KW-0808">Transferase</keyword>
<dbReference type="Pfam" id="PF20266">
    <property type="entry name" value="Mab-21_C"/>
    <property type="match status" value="1"/>
</dbReference>
<name>A0ABD1EMB7_HYPHA</name>
<dbReference type="Proteomes" id="UP001566132">
    <property type="component" value="Unassembled WGS sequence"/>
</dbReference>
<comment type="caution">
    <text evidence="14">The sequence shown here is derived from an EMBL/GenBank/DDBJ whole genome shotgun (WGS) entry which is preliminary data.</text>
</comment>
<comment type="cofactor">
    <cofactor evidence="2">
        <name>Mg(2+)</name>
        <dbReference type="ChEBI" id="CHEBI:18420"/>
    </cofactor>
</comment>
<evidence type="ECO:0000256" key="5">
    <source>
        <dbReference type="ARBA" id="ARBA00022695"/>
    </source>
</evidence>
<evidence type="ECO:0000256" key="11">
    <source>
        <dbReference type="ARBA" id="ARBA00023211"/>
    </source>
</evidence>
<dbReference type="Gene3D" id="3.30.460.90">
    <property type="match status" value="1"/>
</dbReference>
<dbReference type="Pfam" id="PF03281">
    <property type="entry name" value="Mab-21"/>
    <property type="match status" value="1"/>
</dbReference>
<dbReference type="GO" id="GO:0046872">
    <property type="term" value="F:metal ion binding"/>
    <property type="evidence" value="ECO:0007669"/>
    <property type="project" value="UniProtKB-KW"/>
</dbReference>
<dbReference type="InterPro" id="IPR046903">
    <property type="entry name" value="Mab-21-like_nuc_Trfase"/>
</dbReference>
<dbReference type="AlphaFoldDB" id="A0ABD1EMB7"/>
<dbReference type="GO" id="GO:0016779">
    <property type="term" value="F:nucleotidyltransferase activity"/>
    <property type="evidence" value="ECO:0007669"/>
    <property type="project" value="UniProtKB-KW"/>
</dbReference>
<evidence type="ECO:0000259" key="12">
    <source>
        <dbReference type="Pfam" id="PF03281"/>
    </source>
</evidence>
<evidence type="ECO:0000256" key="3">
    <source>
        <dbReference type="ARBA" id="ARBA00008307"/>
    </source>
</evidence>
<accession>A0ABD1EMB7</accession>
<evidence type="ECO:0008006" key="16">
    <source>
        <dbReference type="Google" id="ProtNLM"/>
    </source>
</evidence>
<keyword evidence="11" id="KW-0464">Manganese</keyword>
<gene>
    <name evidence="14" type="ORF">ABEB36_008571</name>
</gene>
<dbReference type="SMART" id="SM01265">
    <property type="entry name" value="Mab-21"/>
    <property type="match status" value="1"/>
</dbReference>
<feature type="domain" description="Mab-21-like nucleotidyltransferase" evidence="12">
    <location>
        <begin position="67"/>
        <end position="250"/>
    </location>
</feature>
<dbReference type="InterPro" id="IPR046906">
    <property type="entry name" value="Mab-21_HhH/H2TH-like"/>
</dbReference>
<feature type="domain" description="Mab-21-like HhH/H2TH-like" evidence="13">
    <location>
        <begin position="256"/>
        <end position="341"/>
    </location>
</feature>
<keyword evidence="15" id="KW-1185">Reference proteome</keyword>
<evidence type="ECO:0000313" key="15">
    <source>
        <dbReference type="Proteomes" id="UP001566132"/>
    </source>
</evidence>
<evidence type="ECO:0000256" key="7">
    <source>
        <dbReference type="ARBA" id="ARBA00022741"/>
    </source>
</evidence>
<dbReference type="InterPro" id="IPR024810">
    <property type="entry name" value="MAB21L/cGLR"/>
</dbReference>
<evidence type="ECO:0000256" key="10">
    <source>
        <dbReference type="ARBA" id="ARBA00023134"/>
    </source>
</evidence>